<feature type="binding site" evidence="9">
    <location>
        <begin position="7"/>
        <end position="12"/>
    </location>
    <ligand>
        <name>NAD(+)</name>
        <dbReference type="ChEBI" id="CHEBI:57540"/>
    </ligand>
</feature>
<feature type="domain" description="Dihydrodipicolinate reductase C-terminal" evidence="12">
    <location>
        <begin position="107"/>
        <end position="238"/>
    </location>
</feature>
<evidence type="ECO:0000259" key="12">
    <source>
        <dbReference type="Pfam" id="PF05173"/>
    </source>
</evidence>
<dbReference type="HAMAP" id="MF_00102">
    <property type="entry name" value="DapB"/>
    <property type="match status" value="1"/>
</dbReference>
<dbReference type="GO" id="GO:0008839">
    <property type="term" value="F:4-hydroxy-tetrahydrodipicolinate reductase"/>
    <property type="evidence" value="ECO:0007669"/>
    <property type="project" value="UniProtKB-UniRule"/>
</dbReference>
<dbReference type="PANTHER" id="PTHR20836">
    <property type="entry name" value="DIHYDRODIPICOLINATE REDUCTASE"/>
    <property type="match status" value="1"/>
</dbReference>
<dbReference type="GO" id="GO:0050661">
    <property type="term" value="F:NADP binding"/>
    <property type="evidence" value="ECO:0007669"/>
    <property type="project" value="UniProtKB-UniRule"/>
</dbReference>
<dbReference type="GO" id="GO:0005829">
    <property type="term" value="C:cytosol"/>
    <property type="evidence" value="ECO:0007669"/>
    <property type="project" value="TreeGrafter"/>
</dbReference>
<keyword evidence="4 9" id="KW-0521">NADP</keyword>
<dbReference type="SUPFAM" id="SSF55347">
    <property type="entry name" value="Glyceraldehyde-3-phosphate dehydrogenase-like, C-terminal domain"/>
    <property type="match status" value="1"/>
</dbReference>
<comment type="catalytic activity">
    <reaction evidence="9">
        <text>(S)-2,3,4,5-tetrahydrodipicolinate + NAD(+) + H2O = (2S,4S)-4-hydroxy-2,3,4,5-tetrahydrodipicolinate + NADH + H(+)</text>
        <dbReference type="Rhea" id="RHEA:35323"/>
        <dbReference type="ChEBI" id="CHEBI:15377"/>
        <dbReference type="ChEBI" id="CHEBI:15378"/>
        <dbReference type="ChEBI" id="CHEBI:16845"/>
        <dbReference type="ChEBI" id="CHEBI:57540"/>
        <dbReference type="ChEBI" id="CHEBI:57945"/>
        <dbReference type="ChEBI" id="CHEBI:67139"/>
        <dbReference type="EC" id="1.17.1.8"/>
    </reaction>
</comment>
<dbReference type="Gene3D" id="3.40.50.720">
    <property type="entry name" value="NAD(P)-binding Rossmann-like Domain"/>
    <property type="match status" value="1"/>
</dbReference>
<comment type="subcellular location">
    <subcellularLocation>
        <location evidence="9">Cytoplasm</location>
    </subcellularLocation>
</comment>
<keyword evidence="6 9" id="KW-0560">Oxidoreductase</keyword>
<comment type="subunit">
    <text evidence="9">Homotetramer.</text>
</comment>
<dbReference type="PIRSF" id="PIRSF000161">
    <property type="entry name" value="DHPR"/>
    <property type="match status" value="1"/>
</dbReference>
<comment type="catalytic activity">
    <reaction evidence="9">
        <text>(S)-2,3,4,5-tetrahydrodipicolinate + NADP(+) + H2O = (2S,4S)-4-hydroxy-2,3,4,5-tetrahydrodipicolinate + NADPH + H(+)</text>
        <dbReference type="Rhea" id="RHEA:35331"/>
        <dbReference type="ChEBI" id="CHEBI:15377"/>
        <dbReference type="ChEBI" id="CHEBI:15378"/>
        <dbReference type="ChEBI" id="CHEBI:16845"/>
        <dbReference type="ChEBI" id="CHEBI:57783"/>
        <dbReference type="ChEBI" id="CHEBI:58349"/>
        <dbReference type="ChEBI" id="CHEBI:67139"/>
        <dbReference type="EC" id="1.17.1.8"/>
    </reaction>
</comment>
<dbReference type="InterPro" id="IPR022664">
    <property type="entry name" value="DapB_N_CS"/>
</dbReference>
<feature type="binding site" evidence="9">
    <location>
        <position position="134"/>
    </location>
    <ligand>
        <name>(S)-2,3,4,5-tetrahydrodipicolinate</name>
        <dbReference type="ChEBI" id="CHEBI:16845"/>
    </ligand>
</feature>
<evidence type="ECO:0000256" key="1">
    <source>
        <dbReference type="ARBA" id="ARBA00006642"/>
    </source>
</evidence>
<feature type="active site" description="Proton donor/acceptor" evidence="9">
    <location>
        <position position="133"/>
    </location>
</feature>
<keyword evidence="3 9" id="KW-0028">Amino-acid biosynthesis</keyword>
<feature type="binding site" evidence="9">
    <location>
        <begin position="101"/>
        <end position="104"/>
    </location>
    <ligand>
        <name>NAD(+)</name>
        <dbReference type="ChEBI" id="CHEBI:57540"/>
    </ligand>
</feature>
<evidence type="ECO:0000259" key="11">
    <source>
        <dbReference type="Pfam" id="PF01113"/>
    </source>
</evidence>
<evidence type="ECO:0000256" key="5">
    <source>
        <dbReference type="ARBA" id="ARBA00022915"/>
    </source>
</evidence>
<evidence type="ECO:0000256" key="3">
    <source>
        <dbReference type="ARBA" id="ARBA00022605"/>
    </source>
</evidence>
<keyword evidence="7 9" id="KW-0520">NAD</keyword>
<name>A0A9D0Z464_9FIRM</name>
<comment type="caution">
    <text evidence="9">Lacks conserved residue(s) required for the propagation of feature annotation.</text>
</comment>
<evidence type="ECO:0000256" key="6">
    <source>
        <dbReference type="ARBA" id="ARBA00023002"/>
    </source>
</evidence>
<comment type="function">
    <text evidence="9">Catalyzes the conversion of 4-hydroxy-tetrahydrodipicolinate (HTPA) to tetrahydrodipicolinate.</text>
</comment>
<dbReference type="Proteomes" id="UP000886796">
    <property type="component" value="Unassembled WGS sequence"/>
</dbReference>
<dbReference type="NCBIfam" id="TIGR00036">
    <property type="entry name" value="dapB"/>
    <property type="match status" value="1"/>
</dbReference>
<comment type="caution">
    <text evidence="13">The sequence shown here is derived from an EMBL/GenBank/DDBJ whole genome shotgun (WGS) entry which is preliminary data.</text>
</comment>
<evidence type="ECO:0000256" key="10">
    <source>
        <dbReference type="NCBIfam" id="TIGR00036"/>
    </source>
</evidence>
<sequence>MRTVIWGANGAMGQLLQKALGEEVCGLVSLDGENGVARNARELPDLKPEAVIDFSHHSSVADVTAYAVSQGCPLVIGTTGHTTQEQALIYAAAEKIPVFYSHNMSLGIAVLCRIAKEAAACFPEADIEILEIHHNRKVDAPSGTAHMLFQALREVRPEAVEACGRAGEGKRQKNEIGIASLRMGNVVGVHEVHICTPSQTLTLRHEAANRGMFADGAVEAARFLQGKAPGLYTMQDFLER</sequence>
<dbReference type="PROSITE" id="PS01298">
    <property type="entry name" value="DAPB"/>
    <property type="match status" value="1"/>
</dbReference>
<dbReference type="Pfam" id="PF01113">
    <property type="entry name" value="DapB_N"/>
    <property type="match status" value="1"/>
</dbReference>
<evidence type="ECO:0000313" key="14">
    <source>
        <dbReference type="Proteomes" id="UP000886796"/>
    </source>
</evidence>
<dbReference type="Pfam" id="PF05173">
    <property type="entry name" value="DapB_C"/>
    <property type="match status" value="1"/>
</dbReference>
<dbReference type="PANTHER" id="PTHR20836:SF7">
    <property type="entry name" value="4-HYDROXY-TETRAHYDRODIPICOLINATE REDUCTASE"/>
    <property type="match status" value="1"/>
</dbReference>
<accession>A0A9D0Z464</accession>
<comment type="caution">
    <text evidence="9">Was originally thought to be a dihydrodipicolinate reductase (DHDPR), catalyzing the conversion of dihydrodipicolinate to tetrahydrodipicolinate. However, it was shown in E.coli that the substrate of the enzymatic reaction is not dihydrodipicolinate (DHDP) but in fact (2S,4S)-4-hydroxy-2,3,4,5-tetrahydrodipicolinic acid (HTPA), the product released by the DapA-catalyzed reaction.</text>
</comment>
<evidence type="ECO:0000256" key="7">
    <source>
        <dbReference type="ARBA" id="ARBA00023027"/>
    </source>
</evidence>
<dbReference type="InterPro" id="IPR000846">
    <property type="entry name" value="DapB_N"/>
</dbReference>
<proteinExistence type="inferred from homology"/>
<dbReference type="CDD" id="cd02274">
    <property type="entry name" value="DHDPR_N"/>
    <property type="match status" value="1"/>
</dbReference>
<dbReference type="GO" id="GO:0051287">
    <property type="term" value="F:NAD binding"/>
    <property type="evidence" value="ECO:0007669"/>
    <property type="project" value="UniProtKB-UniRule"/>
</dbReference>
<feature type="active site" description="Proton donor" evidence="9">
    <location>
        <position position="137"/>
    </location>
</feature>
<dbReference type="InterPro" id="IPR022663">
    <property type="entry name" value="DapB_C"/>
</dbReference>
<dbReference type="GO" id="GO:0016726">
    <property type="term" value="F:oxidoreductase activity, acting on CH or CH2 groups, NAD or NADP as acceptor"/>
    <property type="evidence" value="ECO:0007669"/>
    <property type="project" value="UniProtKB-UniRule"/>
</dbReference>
<evidence type="ECO:0000256" key="4">
    <source>
        <dbReference type="ARBA" id="ARBA00022857"/>
    </source>
</evidence>
<evidence type="ECO:0000256" key="9">
    <source>
        <dbReference type="HAMAP-Rule" id="MF_00102"/>
    </source>
</evidence>
<evidence type="ECO:0000256" key="8">
    <source>
        <dbReference type="ARBA" id="ARBA00023154"/>
    </source>
</evidence>
<reference evidence="13" key="1">
    <citation type="submission" date="2020-10" db="EMBL/GenBank/DDBJ databases">
        <authorList>
            <person name="Gilroy R."/>
        </authorList>
    </citation>
    <scope>NUCLEOTIDE SEQUENCE</scope>
    <source>
        <strain evidence="13">13361</strain>
    </source>
</reference>
<dbReference type="Gene3D" id="3.30.360.10">
    <property type="entry name" value="Dihydrodipicolinate Reductase, domain 2"/>
    <property type="match status" value="1"/>
</dbReference>
<feature type="domain" description="Dihydrodipicolinate reductase N-terminal" evidence="11">
    <location>
        <begin position="1"/>
        <end position="104"/>
    </location>
</feature>
<dbReference type="SUPFAM" id="SSF51735">
    <property type="entry name" value="NAD(P)-binding Rossmann-fold domains"/>
    <property type="match status" value="1"/>
</dbReference>
<dbReference type="EC" id="1.17.1.8" evidence="9 10"/>
<dbReference type="EMBL" id="DVFK01000049">
    <property type="protein sequence ID" value="HIQ67528.1"/>
    <property type="molecule type" value="Genomic_DNA"/>
</dbReference>
<keyword evidence="8 9" id="KW-0457">Lysine biosynthesis</keyword>
<evidence type="ECO:0000256" key="2">
    <source>
        <dbReference type="ARBA" id="ARBA00022490"/>
    </source>
</evidence>
<keyword evidence="2 9" id="KW-0963">Cytoplasm</keyword>
<comment type="similarity">
    <text evidence="1 9">Belongs to the DapB family.</text>
</comment>
<dbReference type="InterPro" id="IPR023940">
    <property type="entry name" value="DHDPR_bac"/>
</dbReference>
<gene>
    <name evidence="9 13" type="primary">dapB</name>
    <name evidence="13" type="ORF">IAB74_03335</name>
</gene>
<protein>
    <recommendedName>
        <fullName evidence="9 10">4-hydroxy-tetrahydrodipicolinate reductase</fullName>
        <shortName evidence="9">HTPA reductase</shortName>
        <ecNumber evidence="9 10">1.17.1.8</ecNumber>
    </recommendedName>
</protein>
<reference evidence="13" key="2">
    <citation type="journal article" date="2021" name="PeerJ">
        <title>Extensive microbial diversity within the chicken gut microbiome revealed by metagenomics and culture.</title>
        <authorList>
            <person name="Gilroy R."/>
            <person name="Ravi A."/>
            <person name="Getino M."/>
            <person name="Pursley I."/>
            <person name="Horton D.L."/>
            <person name="Alikhan N.F."/>
            <person name="Baker D."/>
            <person name="Gharbi K."/>
            <person name="Hall N."/>
            <person name="Watson M."/>
            <person name="Adriaenssens E.M."/>
            <person name="Foster-Nyarko E."/>
            <person name="Jarju S."/>
            <person name="Secka A."/>
            <person name="Antonio M."/>
            <person name="Oren A."/>
            <person name="Chaudhuri R.R."/>
            <person name="La Ragione R."/>
            <person name="Hildebrand F."/>
            <person name="Pallen M.J."/>
        </authorList>
    </citation>
    <scope>NUCLEOTIDE SEQUENCE</scope>
    <source>
        <strain evidence="13">13361</strain>
    </source>
</reference>
<dbReference type="AlphaFoldDB" id="A0A9D0Z464"/>
<dbReference type="GO" id="GO:0009089">
    <property type="term" value="P:lysine biosynthetic process via diaminopimelate"/>
    <property type="evidence" value="ECO:0007669"/>
    <property type="project" value="UniProtKB-UniRule"/>
</dbReference>
<dbReference type="FunFam" id="3.30.360.10:FF:000009">
    <property type="entry name" value="4-hydroxy-tetrahydrodipicolinate reductase"/>
    <property type="match status" value="1"/>
</dbReference>
<dbReference type="GO" id="GO:0019877">
    <property type="term" value="P:diaminopimelate biosynthetic process"/>
    <property type="evidence" value="ECO:0007669"/>
    <property type="project" value="UniProtKB-UniRule"/>
</dbReference>
<organism evidence="13 14">
    <name type="scientific">Candidatus Faecousia excrementigallinarum</name>
    <dbReference type="NCBI Taxonomy" id="2840806"/>
    <lineage>
        <taxon>Bacteria</taxon>
        <taxon>Bacillati</taxon>
        <taxon>Bacillota</taxon>
        <taxon>Clostridia</taxon>
        <taxon>Eubacteriales</taxon>
        <taxon>Oscillospiraceae</taxon>
        <taxon>Faecousia</taxon>
    </lineage>
</organism>
<comment type="pathway">
    <text evidence="9">Amino-acid biosynthesis; L-lysine biosynthesis via DAP pathway; (S)-tetrahydrodipicolinate from L-aspartate: step 4/4.</text>
</comment>
<dbReference type="InterPro" id="IPR036291">
    <property type="entry name" value="NAD(P)-bd_dom_sf"/>
</dbReference>
<feature type="binding site" evidence="9">
    <location>
        <begin position="77"/>
        <end position="79"/>
    </location>
    <ligand>
        <name>NAD(+)</name>
        <dbReference type="ChEBI" id="CHEBI:57540"/>
    </ligand>
</feature>
<evidence type="ECO:0000313" key="13">
    <source>
        <dbReference type="EMBL" id="HIQ67528.1"/>
    </source>
</evidence>
<feature type="binding site" evidence="9">
    <location>
        <begin position="143"/>
        <end position="144"/>
    </location>
    <ligand>
        <name>(S)-2,3,4,5-tetrahydrodipicolinate</name>
        <dbReference type="ChEBI" id="CHEBI:16845"/>
    </ligand>
</feature>
<keyword evidence="5 9" id="KW-0220">Diaminopimelate biosynthesis</keyword>
<feature type="binding site" evidence="9">
    <location>
        <position position="33"/>
    </location>
    <ligand>
        <name>NAD(+)</name>
        <dbReference type="ChEBI" id="CHEBI:57540"/>
    </ligand>
</feature>